<gene>
    <name evidence="5" type="ORF">NP439_09085</name>
</gene>
<name>A0ABY5JX04_9BACI</name>
<evidence type="ECO:0000313" key="5">
    <source>
        <dbReference type="EMBL" id="UUI04770.1"/>
    </source>
</evidence>
<sequence>MGEGRKLPLNEVSFYANGDEVASGIYLQAKAEQLRVPGDLAIIGQENQPVGIGLGLTTVDHQLTKIGEQACSLMIKKSNGKIETPYRIIERDSV</sequence>
<reference evidence="5" key="1">
    <citation type="submission" date="2022-07" db="EMBL/GenBank/DDBJ databases">
        <title>FELIX.</title>
        <authorList>
            <person name="Wan K.H."/>
            <person name="Park S."/>
            <person name="Lawrence Q."/>
            <person name="Eichenberger J.P."/>
            <person name="Booth B.W."/>
            <person name="Piaggio A.J."/>
            <person name="Chandler J.C."/>
            <person name="Franklin A.B."/>
            <person name="Celniker S.E."/>
        </authorList>
    </citation>
    <scope>NUCLEOTIDE SEQUENCE</scope>
    <source>
        <strain evidence="5">QA-1986 374</strain>
    </source>
</reference>
<evidence type="ECO:0000256" key="1">
    <source>
        <dbReference type="ARBA" id="ARBA00023015"/>
    </source>
</evidence>
<dbReference type="InterPro" id="IPR028082">
    <property type="entry name" value="Peripla_BP_I"/>
</dbReference>
<keyword evidence="2" id="KW-0238">DNA-binding</keyword>
<proteinExistence type="predicted"/>
<dbReference type="InterPro" id="IPR046335">
    <property type="entry name" value="LacI/GalR-like_sensor"/>
</dbReference>
<dbReference type="SUPFAM" id="SSF53822">
    <property type="entry name" value="Periplasmic binding protein-like I"/>
    <property type="match status" value="1"/>
</dbReference>
<evidence type="ECO:0000313" key="6">
    <source>
        <dbReference type="Proteomes" id="UP001059773"/>
    </source>
</evidence>
<keyword evidence="3" id="KW-0804">Transcription</keyword>
<accession>A0ABY5JX04</accession>
<dbReference type="EMBL" id="CP101914">
    <property type="protein sequence ID" value="UUI04770.1"/>
    <property type="molecule type" value="Genomic_DNA"/>
</dbReference>
<feature type="domain" description="Transcriptional regulator LacI/GalR-like sensor" evidence="4">
    <location>
        <begin position="14"/>
        <end position="93"/>
    </location>
</feature>
<keyword evidence="1" id="KW-0805">Transcription regulation</keyword>
<evidence type="ECO:0000256" key="3">
    <source>
        <dbReference type="ARBA" id="ARBA00023163"/>
    </source>
</evidence>
<organism evidence="5 6">
    <name type="scientific">Oceanobacillus jeddahense</name>
    <dbReference type="NCBI Taxonomy" id="1462527"/>
    <lineage>
        <taxon>Bacteria</taxon>
        <taxon>Bacillati</taxon>
        <taxon>Bacillota</taxon>
        <taxon>Bacilli</taxon>
        <taxon>Bacillales</taxon>
        <taxon>Bacillaceae</taxon>
        <taxon>Oceanobacillus</taxon>
    </lineage>
</organism>
<dbReference type="Pfam" id="PF13377">
    <property type="entry name" value="Peripla_BP_3"/>
    <property type="match status" value="1"/>
</dbReference>
<evidence type="ECO:0000259" key="4">
    <source>
        <dbReference type="Pfam" id="PF13377"/>
    </source>
</evidence>
<dbReference type="Gene3D" id="3.40.50.2300">
    <property type="match status" value="1"/>
</dbReference>
<evidence type="ECO:0000256" key="2">
    <source>
        <dbReference type="ARBA" id="ARBA00023125"/>
    </source>
</evidence>
<protein>
    <submittedName>
        <fullName evidence="5">Substrate-binding domain-containing protein</fullName>
    </submittedName>
</protein>
<dbReference type="Proteomes" id="UP001059773">
    <property type="component" value="Chromosome"/>
</dbReference>
<keyword evidence="6" id="KW-1185">Reference proteome</keyword>